<organism evidence="3 4">
    <name type="scientific">Aequorivita xiaoshiensis</name>
    <dbReference type="NCBI Taxonomy" id="2874476"/>
    <lineage>
        <taxon>Bacteria</taxon>
        <taxon>Pseudomonadati</taxon>
        <taxon>Bacteroidota</taxon>
        <taxon>Flavobacteriia</taxon>
        <taxon>Flavobacteriales</taxon>
        <taxon>Flavobacteriaceae</taxon>
        <taxon>Aequorivita</taxon>
    </lineage>
</organism>
<dbReference type="PROSITE" id="PS00674">
    <property type="entry name" value="AAA"/>
    <property type="match status" value="1"/>
</dbReference>
<comment type="similarity">
    <text evidence="1">Belongs to the AAA ATPase family.</text>
</comment>
<sequence length="249" mass="28340">MAISDYILNSNETTIGLDEIHLSDFNKNALSQLLKEFKHLEILSKYKLPIDNKIFLFGHTGCGKTTTAKAIAQALNKKIIILNLGTVVSSRLGETAKNITDVFKKAMREKAVLFLDEFDSIGKLRDHDDKDSSEMKRLVNTVIQLIDEMPNETMLIAATNHPKVIDSALLRRFQLRLEYVLPTDKQLDNYYDTLLKPFPEEFRNIKRSYNISYAEVKDITFSAVKNAIIASEEAKEKAGIRENIEQEAK</sequence>
<dbReference type="GO" id="GO:0005524">
    <property type="term" value="F:ATP binding"/>
    <property type="evidence" value="ECO:0007669"/>
    <property type="project" value="UniProtKB-KW"/>
</dbReference>
<feature type="domain" description="AAA+ ATPase" evidence="2">
    <location>
        <begin position="50"/>
        <end position="183"/>
    </location>
</feature>
<evidence type="ECO:0000259" key="2">
    <source>
        <dbReference type="SMART" id="SM00382"/>
    </source>
</evidence>
<dbReference type="RefSeq" id="WP_237607988.1">
    <property type="nucleotide sequence ID" value="NZ_JAIRBB010000004.1"/>
</dbReference>
<dbReference type="InterPro" id="IPR003960">
    <property type="entry name" value="ATPase_AAA_CS"/>
</dbReference>
<dbReference type="GO" id="GO:0016887">
    <property type="term" value="F:ATP hydrolysis activity"/>
    <property type="evidence" value="ECO:0007669"/>
    <property type="project" value="InterPro"/>
</dbReference>
<dbReference type="AlphaFoldDB" id="A0A9X1R2X7"/>
<keyword evidence="4" id="KW-1185">Reference proteome</keyword>
<dbReference type="InterPro" id="IPR050168">
    <property type="entry name" value="AAA_ATPase_domain"/>
</dbReference>
<dbReference type="Gene3D" id="3.40.50.300">
    <property type="entry name" value="P-loop containing nucleotide triphosphate hydrolases"/>
    <property type="match status" value="1"/>
</dbReference>
<dbReference type="InterPro" id="IPR003593">
    <property type="entry name" value="AAA+_ATPase"/>
</dbReference>
<evidence type="ECO:0000313" key="4">
    <source>
        <dbReference type="Proteomes" id="UP001139462"/>
    </source>
</evidence>
<dbReference type="InterPro" id="IPR003959">
    <property type="entry name" value="ATPase_AAA_core"/>
</dbReference>
<gene>
    <name evidence="3" type="ORF">K8344_06795</name>
</gene>
<evidence type="ECO:0000313" key="3">
    <source>
        <dbReference type="EMBL" id="MCG2430822.1"/>
    </source>
</evidence>
<protein>
    <submittedName>
        <fullName evidence="3">ATP-binding protein</fullName>
    </submittedName>
</protein>
<name>A0A9X1R2X7_9FLAO</name>
<dbReference type="PANTHER" id="PTHR23077:SF198">
    <property type="entry name" value="ATP-DEPENDENT ZINC METALLOPROTEASE FTSH"/>
    <property type="match status" value="1"/>
</dbReference>
<dbReference type="SMART" id="SM00382">
    <property type="entry name" value="AAA"/>
    <property type="match status" value="1"/>
</dbReference>
<dbReference type="EMBL" id="JAIRBB010000004">
    <property type="protein sequence ID" value="MCG2430822.1"/>
    <property type="molecule type" value="Genomic_DNA"/>
</dbReference>
<keyword evidence="1 3" id="KW-0067">ATP-binding</keyword>
<dbReference type="PANTHER" id="PTHR23077">
    <property type="entry name" value="AAA-FAMILY ATPASE"/>
    <property type="match status" value="1"/>
</dbReference>
<comment type="caution">
    <text evidence="3">The sequence shown here is derived from an EMBL/GenBank/DDBJ whole genome shotgun (WGS) entry which is preliminary data.</text>
</comment>
<reference evidence="3" key="1">
    <citation type="submission" date="2021-09" db="EMBL/GenBank/DDBJ databases">
        <title>Genome of Aequorivita sp. strain F64183.</title>
        <authorList>
            <person name="Wang Y."/>
        </authorList>
    </citation>
    <scope>NUCLEOTIDE SEQUENCE</scope>
    <source>
        <strain evidence="3">F64183</strain>
    </source>
</reference>
<dbReference type="SUPFAM" id="SSF52540">
    <property type="entry name" value="P-loop containing nucleoside triphosphate hydrolases"/>
    <property type="match status" value="1"/>
</dbReference>
<dbReference type="InterPro" id="IPR027417">
    <property type="entry name" value="P-loop_NTPase"/>
</dbReference>
<dbReference type="Proteomes" id="UP001139462">
    <property type="component" value="Unassembled WGS sequence"/>
</dbReference>
<evidence type="ECO:0000256" key="1">
    <source>
        <dbReference type="RuleBase" id="RU003651"/>
    </source>
</evidence>
<dbReference type="CDD" id="cd19481">
    <property type="entry name" value="RecA-like_protease"/>
    <property type="match status" value="1"/>
</dbReference>
<accession>A0A9X1R2X7</accession>
<proteinExistence type="inferred from homology"/>
<dbReference type="Pfam" id="PF00004">
    <property type="entry name" value="AAA"/>
    <property type="match status" value="1"/>
</dbReference>
<keyword evidence="1" id="KW-0547">Nucleotide-binding</keyword>